<keyword evidence="5" id="KW-1185">Reference proteome</keyword>
<organism evidence="4 5">
    <name type="scientific">Aspergillus mulundensis</name>
    <dbReference type="NCBI Taxonomy" id="1810919"/>
    <lineage>
        <taxon>Eukaryota</taxon>
        <taxon>Fungi</taxon>
        <taxon>Dikarya</taxon>
        <taxon>Ascomycota</taxon>
        <taxon>Pezizomycotina</taxon>
        <taxon>Eurotiomycetes</taxon>
        <taxon>Eurotiomycetidae</taxon>
        <taxon>Eurotiales</taxon>
        <taxon>Aspergillaceae</taxon>
        <taxon>Aspergillus</taxon>
        <taxon>Aspergillus subgen. Nidulantes</taxon>
    </lineage>
</organism>
<protein>
    <recommendedName>
        <fullName evidence="3">EthD domain-containing protein</fullName>
    </recommendedName>
</protein>
<dbReference type="OrthoDB" id="2519291at2759"/>
<dbReference type="GO" id="GO:0016491">
    <property type="term" value="F:oxidoreductase activity"/>
    <property type="evidence" value="ECO:0007669"/>
    <property type="project" value="InterPro"/>
</dbReference>
<name>A0A3D8REB6_9EURO</name>
<feature type="domain" description="EthD" evidence="3">
    <location>
        <begin position="12"/>
        <end position="138"/>
    </location>
</feature>
<dbReference type="Proteomes" id="UP000256690">
    <property type="component" value="Unassembled WGS sequence"/>
</dbReference>
<comment type="similarity">
    <text evidence="1">Belongs to the tpcK family.</text>
</comment>
<sequence>MVVTVLIIIYRKPTLSPTSFRHLYEAHVNLVHHLTGDAFPLAHRRTYVAQTTPTAAAPTWPEPRPSGVPASPSPPPPPSSSTWHPMTVANDAPAVFGFDVVSEVTFADDLAYERFVTRIQDPAVKGRLCASAGVFADGAGLAAAVVGDVVETRGAPMSMPVPFGF</sequence>
<evidence type="ECO:0000259" key="3">
    <source>
        <dbReference type="Pfam" id="PF07110"/>
    </source>
</evidence>
<feature type="region of interest" description="Disordered" evidence="2">
    <location>
        <begin position="52"/>
        <end position="85"/>
    </location>
</feature>
<evidence type="ECO:0000313" key="5">
    <source>
        <dbReference type="Proteomes" id="UP000256690"/>
    </source>
</evidence>
<accession>A0A3D8REB6</accession>
<dbReference type="Pfam" id="PF07110">
    <property type="entry name" value="EthD"/>
    <property type="match status" value="1"/>
</dbReference>
<feature type="compositionally biased region" description="Pro residues" evidence="2">
    <location>
        <begin position="60"/>
        <end position="79"/>
    </location>
</feature>
<dbReference type="GeneID" id="38117949"/>
<gene>
    <name evidence="4" type="ORF">DSM5745_07579</name>
</gene>
<comment type="caution">
    <text evidence="4">The sequence shown here is derived from an EMBL/GenBank/DDBJ whole genome shotgun (WGS) entry which is preliminary data.</text>
</comment>
<dbReference type="Gene3D" id="3.30.70.100">
    <property type="match status" value="1"/>
</dbReference>
<evidence type="ECO:0000256" key="1">
    <source>
        <dbReference type="ARBA" id="ARBA00005986"/>
    </source>
</evidence>
<dbReference type="EMBL" id="PVWQ01000009">
    <property type="protein sequence ID" value="RDW72407.1"/>
    <property type="molecule type" value="Genomic_DNA"/>
</dbReference>
<dbReference type="STRING" id="1810919.A0A3D8REB6"/>
<evidence type="ECO:0000313" key="4">
    <source>
        <dbReference type="EMBL" id="RDW72407.1"/>
    </source>
</evidence>
<evidence type="ECO:0000256" key="2">
    <source>
        <dbReference type="SAM" id="MobiDB-lite"/>
    </source>
</evidence>
<dbReference type="RefSeq" id="XP_026601627.1">
    <property type="nucleotide sequence ID" value="XM_026749595.1"/>
</dbReference>
<dbReference type="AlphaFoldDB" id="A0A3D8REB6"/>
<proteinExistence type="inferred from homology"/>
<reference evidence="4 5" key="1">
    <citation type="journal article" date="2018" name="IMA Fungus">
        <title>IMA Genome-F 9: Draft genome sequence of Annulohypoxylon stygium, Aspergillus mulundensis, Berkeleyomyces basicola (syn. Thielaviopsis basicola), Ceratocystis smalleyi, two Cercospora beticola strains, Coleophoma cylindrospora, Fusarium fracticaudum, Phialophora cf. hyalina, and Morchella septimelata.</title>
        <authorList>
            <person name="Wingfield B.D."/>
            <person name="Bills G.F."/>
            <person name="Dong Y."/>
            <person name="Huang W."/>
            <person name="Nel W.J."/>
            <person name="Swalarsk-Parry B.S."/>
            <person name="Vaghefi N."/>
            <person name="Wilken P.M."/>
            <person name="An Z."/>
            <person name="de Beer Z.W."/>
            <person name="De Vos L."/>
            <person name="Chen L."/>
            <person name="Duong T.A."/>
            <person name="Gao Y."/>
            <person name="Hammerbacher A."/>
            <person name="Kikkert J.R."/>
            <person name="Li Y."/>
            <person name="Li H."/>
            <person name="Li K."/>
            <person name="Li Q."/>
            <person name="Liu X."/>
            <person name="Ma X."/>
            <person name="Naidoo K."/>
            <person name="Pethybridge S.J."/>
            <person name="Sun J."/>
            <person name="Steenkamp E.T."/>
            <person name="van der Nest M.A."/>
            <person name="van Wyk S."/>
            <person name="Wingfield M.J."/>
            <person name="Xiong C."/>
            <person name="Yue Q."/>
            <person name="Zhang X."/>
        </authorList>
    </citation>
    <scope>NUCLEOTIDE SEQUENCE [LARGE SCALE GENOMIC DNA]</scope>
    <source>
        <strain evidence="4 5">DSM 5745</strain>
    </source>
</reference>
<dbReference type="InterPro" id="IPR009799">
    <property type="entry name" value="EthD_dom"/>
</dbReference>